<dbReference type="PANTHER" id="PTHR17224:SF1">
    <property type="entry name" value="PEPTIDYL-TRNA HYDROLASE"/>
    <property type="match status" value="1"/>
</dbReference>
<evidence type="ECO:0000256" key="3">
    <source>
        <dbReference type="ARBA" id="ARBA00022884"/>
    </source>
</evidence>
<dbReference type="GO" id="GO:0000049">
    <property type="term" value="F:tRNA binding"/>
    <property type="evidence" value="ECO:0007669"/>
    <property type="project" value="UniProtKB-KW"/>
</dbReference>
<dbReference type="Gene3D" id="3.40.50.1470">
    <property type="entry name" value="Peptidyl-tRNA hydrolase"/>
    <property type="match status" value="1"/>
</dbReference>
<dbReference type="Proteomes" id="UP000604046">
    <property type="component" value="Unassembled WGS sequence"/>
</dbReference>
<dbReference type="EMBL" id="CAJNDS010000719">
    <property type="protein sequence ID" value="CAE7230176.1"/>
    <property type="molecule type" value="Genomic_DNA"/>
</dbReference>
<accession>A0A812KIB9</accession>
<dbReference type="AlphaFoldDB" id="A0A812KIB9"/>
<reference evidence="4" key="1">
    <citation type="submission" date="2021-02" db="EMBL/GenBank/DDBJ databases">
        <authorList>
            <person name="Dougan E. K."/>
            <person name="Rhodes N."/>
            <person name="Thang M."/>
            <person name="Chan C."/>
        </authorList>
    </citation>
    <scope>NUCLEOTIDE SEQUENCE</scope>
</reference>
<evidence type="ECO:0000256" key="1">
    <source>
        <dbReference type="ARBA" id="ARBA00022555"/>
    </source>
</evidence>
<gene>
    <name evidence="4" type="primary">pth</name>
    <name evidence="4" type="ORF">SNAT2548_LOCUS9326</name>
</gene>
<name>A0A812KIB9_9DINO</name>
<organism evidence="4 5">
    <name type="scientific">Symbiodinium natans</name>
    <dbReference type="NCBI Taxonomy" id="878477"/>
    <lineage>
        <taxon>Eukaryota</taxon>
        <taxon>Sar</taxon>
        <taxon>Alveolata</taxon>
        <taxon>Dinophyceae</taxon>
        <taxon>Suessiales</taxon>
        <taxon>Symbiodiniaceae</taxon>
        <taxon>Symbiodinium</taxon>
    </lineage>
</organism>
<dbReference type="Pfam" id="PF01195">
    <property type="entry name" value="Pept_tRNA_hydro"/>
    <property type="match status" value="1"/>
</dbReference>
<dbReference type="InterPro" id="IPR001328">
    <property type="entry name" value="Pept_tRNA_hydro"/>
</dbReference>
<dbReference type="SUPFAM" id="SSF53178">
    <property type="entry name" value="Peptidyl-tRNA hydrolase-like"/>
    <property type="match status" value="1"/>
</dbReference>
<keyword evidence="5" id="KW-1185">Reference proteome</keyword>
<protein>
    <submittedName>
        <fullName evidence="4">Pth protein</fullName>
    </submittedName>
</protein>
<proteinExistence type="predicted"/>
<dbReference type="InterPro" id="IPR036416">
    <property type="entry name" value="Pept_tRNA_hydro_sf"/>
</dbReference>
<keyword evidence="3" id="KW-0694">RNA-binding</keyword>
<evidence type="ECO:0000313" key="4">
    <source>
        <dbReference type="EMBL" id="CAE7230176.1"/>
    </source>
</evidence>
<evidence type="ECO:0000256" key="2">
    <source>
        <dbReference type="ARBA" id="ARBA00022801"/>
    </source>
</evidence>
<dbReference type="PANTHER" id="PTHR17224">
    <property type="entry name" value="PEPTIDYL-TRNA HYDROLASE"/>
    <property type="match status" value="1"/>
</dbReference>
<comment type="caution">
    <text evidence="4">The sequence shown here is derived from an EMBL/GenBank/DDBJ whole genome shotgun (WGS) entry which is preliminary data.</text>
</comment>
<sequence length="192" mass="21435">MDHILVGLANPWPLPQQAKHNLGSLVLESLAEELDLDWEWWWSCFGWVAHARVNELTLILFIPGTFYNLSGFAVRRACVVLGLESHQLVLLHDDIDLDRFCWATRDGGSDGGNRGVRSVFQSLDPGVRRLRIGVGRPASRDPKTVACHVLAPVDQELLERWQAAARNGELLEILGLRGPPTDNRSSTRGRLS</sequence>
<keyword evidence="1" id="KW-0820">tRNA-binding</keyword>
<evidence type="ECO:0000313" key="5">
    <source>
        <dbReference type="Proteomes" id="UP000604046"/>
    </source>
</evidence>
<dbReference type="OrthoDB" id="311283at2759"/>
<dbReference type="GO" id="GO:0004045">
    <property type="term" value="F:peptidyl-tRNA hydrolase activity"/>
    <property type="evidence" value="ECO:0007669"/>
    <property type="project" value="InterPro"/>
</dbReference>
<keyword evidence="2" id="KW-0378">Hydrolase</keyword>